<accession>A0A0L7KHQ5</accession>
<sequence>MVCLDLLIAGAQTTGNLLEFALIHVLRNKDIQDKIYEEIEHVLGENTPSWTDLSKLIYTSAFLLELQRYHPIAPLTGPRRVLDDTVIDGYLIPKDTTVLISVGDIHFNPELWADPHVFKPERFIDERGLLKNSEHMFPFGSGRRRCPGDSLAKSFIFITFVGILQNFRVECSNG</sequence>
<protein>
    <submittedName>
        <fullName evidence="10">Cytochrome P450</fullName>
    </submittedName>
</protein>
<feature type="non-terminal residue" evidence="10">
    <location>
        <position position="174"/>
    </location>
</feature>
<comment type="similarity">
    <text evidence="2 9">Belongs to the cytochrome P450 family.</text>
</comment>
<evidence type="ECO:0000256" key="7">
    <source>
        <dbReference type="ARBA" id="ARBA00023033"/>
    </source>
</evidence>
<evidence type="ECO:0000256" key="5">
    <source>
        <dbReference type="ARBA" id="ARBA00023002"/>
    </source>
</evidence>
<evidence type="ECO:0000256" key="2">
    <source>
        <dbReference type="ARBA" id="ARBA00010617"/>
    </source>
</evidence>
<keyword evidence="3 8" id="KW-0349">Heme</keyword>
<keyword evidence="6 8" id="KW-0408">Iron</keyword>
<evidence type="ECO:0000256" key="1">
    <source>
        <dbReference type="ARBA" id="ARBA00001971"/>
    </source>
</evidence>
<feature type="binding site" description="axial binding residue" evidence="8">
    <location>
        <position position="146"/>
    </location>
    <ligand>
        <name>heme</name>
        <dbReference type="ChEBI" id="CHEBI:30413"/>
    </ligand>
    <ligandPart>
        <name>Fe</name>
        <dbReference type="ChEBI" id="CHEBI:18248"/>
    </ligandPart>
</feature>
<evidence type="ECO:0000256" key="8">
    <source>
        <dbReference type="PIRSR" id="PIRSR602401-1"/>
    </source>
</evidence>
<evidence type="ECO:0000256" key="6">
    <source>
        <dbReference type="ARBA" id="ARBA00023004"/>
    </source>
</evidence>
<dbReference type="Proteomes" id="UP000037510">
    <property type="component" value="Unassembled WGS sequence"/>
</dbReference>
<dbReference type="PRINTS" id="PR00463">
    <property type="entry name" value="EP450I"/>
</dbReference>
<evidence type="ECO:0000256" key="3">
    <source>
        <dbReference type="ARBA" id="ARBA00022617"/>
    </source>
</evidence>
<keyword evidence="11" id="KW-1185">Reference proteome</keyword>
<dbReference type="GO" id="GO:0016712">
    <property type="term" value="F:oxidoreductase activity, acting on paired donors, with incorporation or reduction of molecular oxygen, reduced flavin or flavoprotein as one donor, and incorporation of one atom of oxygen"/>
    <property type="evidence" value="ECO:0007669"/>
    <property type="project" value="TreeGrafter"/>
</dbReference>
<dbReference type="GO" id="GO:0005506">
    <property type="term" value="F:iron ion binding"/>
    <property type="evidence" value="ECO:0007669"/>
    <property type="project" value="InterPro"/>
</dbReference>
<evidence type="ECO:0000313" key="10">
    <source>
        <dbReference type="EMBL" id="KOB62419.1"/>
    </source>
</evidence>
<dbReference type="AlphaFoldDB" id="A0A0L7KHQ5"/>
<keyword evidence="5 9" id="KW-0560">Oxidoreductase</keyword>
<evidence type="ECO:0000256" key="9">
    <source>
        <dbReference type="RuleBase" id="RU000461"/>
    </source>
</evidence>
<comment type="cofactor">
    <cofactor evidence="1 8">
        <name>heme</name>
        <dbReference type="ChEBI" id="CHEBI:30413"/>
    </cofactor>
</comment>
<dbReference type="InterPro" id="IPR001128">
    <property type="entry name" value="Cyt_P450"/>
</dbReference>
<dbReference type="InterPro" id="IPR036396">
    <property type="entry name" value="Cyt_P450_sf"/>
</dbReference>
<dbReference type="GO" id="GO:0008395">
    <property type="term" value="F:steroid hydroxylase activity"/>
    <property type="evidence" value="ECO:0007669"/>
    <property type="project" value="TreeGrafter"/>
</dbReference>
<keyword evidence="4 8" id="KW-0479">Metal-binding</keyword>
<comment type="caution">
    <text evidence="10">The sequence shown here is derived from an EMBL/GenBank/DDBJ whole genome shotgun (WGS) entry which is preliminary data.</text>
</comment>
<dbReference type="GO" id="GO:0006082">
    <property type="term" value="P:organic acid metabolic process"/>
    <property type="evidence" value="ECO:0007669"/>
    <property type="project" value="TreeGrafter"/>
</dbReference>
<proteinExistence type="inferred from homology"/>
<dbReference type="GO" id="GO:0006805">
    <property type="term" value="P:xenobiotic metabolic process"/>
    <property type="evidence" value="ECO:0007669"/>
    <property type="project" value="TreeGrafter"/>
</dbReference>
<dbReference type="PANTHER" id="PTHR24300:SF376">
    <property type="entry name" value="CYTOCHROME P450 15A1"/>
    <property type="match status" value="1"/>
</dbReference>
<dbReference type="EMBL" id="JTDY01009866">
    <property type="protein sequence ID" value="KOB62419.1"/>
    <property type="molecule type" value="Genomic_DNA"/>
</dbReference>
<dbReference type="GO" id="GO:0020037">
    <property type="term" value="F:heme binding"/>
    <property type="evidence" value="ECO:0007669"/>
    <property type="project" value="InterPro"/>
</dbReference>
<dbReference type="Gene3D" id="1.10.630.10">
    <property type="entry name" value="Cytochrome P450"/>
    <property type="match status" value="1"/>
</dbReference>
<dbReference type="InterPro" id="IPR050182">
    <property type="entry name" value="Cytochrome_P450_fam2"/>
</dbReference>
<dbReference type="GO" id="GO:0005737">
    <property type="term" value="C:cytoplasm"/>
    <property type="evidence" value="ECO:0007669"/>
    <property type="project" value="TreeGrafter"/>
</dbReference>
<reference evidence="10 11" key="1">
    <citation type="journal article" date="2015" name="Genome Biol. Evol.">
        <title>The genome of winter moth (Operophtera brumata) provides a genomic perspective on sexual dimorphism and phenology.</title>
        <authorList>
            <person name="Derks M.F."/>
            <person name="Smit S."/>
            <person name="Salis L."/>
            <person name="Schijlen E."/>
            <person name="Bossers A."/>
            <person name="Mateman C."/>
            <person name="Pijl A.S."/>
            <person name="de Ridder D."/>
            <person name="Groenen M.A."/>
            <person name="Visser M.E."/>
            <person name="Megens H.J."/>
        </authorList>
    </citation>
    <scope>NUCLEOTIDE SEQUENCE [LARGE SCALE GENOMIC DNA]</scope>
    <source>
        <strain evidence="10">WM2013NL</strain>
        <tissue evidence="10">Head and thorax</tissue>
    </source>
</reference>
<dbReference type="PANTHER" id="PTHR24300">
    <property type="entry name" value="CYTOCHROME P450 508A4-RELATED"/>
    <property type="match status" value="1"/>
</dbReference>
<name>A0A0L7KHQ5_OPEBR</name>
<evidence type="ECO:0000256" key="4">
    <source>
        <dbReference type="ARBA" id="ARBA00022723"/>
    </source>
</evidence>
<dbReference type="InterPro" id="IPR017972">
    <property type="entry name" value="Cyt_P450_CS"/>
</dbReference>
<organism evidence="10 11">
    <name type="scientific">Operophtera brumata</name>
    <name type="common">Winter moth</name>
    <name type="synonym">Phalaena brumata</name>
    <dbReference type="NCBI Taxonomy" id="104452"/>
    <lineage>
        <taxon>Eukaryota</taxon>
        <taxon>Metazoa</taxon>
        <taxon>Ecdysozoa</taxon>
        <taxon>Arthropoda</taxon>
        <taxon>Hexapoda</taxon>
        <taxon>Insecta</taxon>
        <taxon>Pterygota</taxon>
        <taxon>Neoptera</taxon>
        <taxon>Endopterygota</taxon>
        <taxon>Lepidoptera</taxon>
        <taxon>Glossata</taxon>
        <taxon>Ditrysia</taxon>
        <taxon>Geometroidea</taxon>
        <taxon>Geometridae</taxon>
        <taxon>Larentiinae</taxon>
        <taxon>Operophtera</taxon>
    </lineage>
</organism>
<dbReference type="Pfam" id="PF00067">
    <property type="entry name" value="p450"/>
    <property type="match status" value="1"/>
</dbReference>
<dbReference type="PRINTS" id="PR00385">
    <property type="entry name" value="P450"/>
</dbReference>
<dbReference type="SUPFAM" id="SSF48264">
    <property type="entry name" value="Cytochrome P450"/>
    <property type="match status" value="1"/>
</dbReference>
<keyword evidence="7 9" id="KW-0503">Monooxygenase</keyword>
<dbReference type="STRING" id="104452.A0A0L7KHQ5"/>
<dbReference type="InterPro" id="IPR002401">
    <property type="entry name" value="Cyt_P450_E_grp-I"/>
</dbReference>
<feature type="non-terminal residue" evidence="10">
    <location>
        <position position="1"/>
    </location>
</feature>
<gene>
    <name evidence="10" type="ORF">OBRU01_25082</name>
</gene>
<dbReference type="PROSITE" id="PS00086">
    <property type="entry name" value="CYTOCHROME_P450"/>
    <property type="match status" value="1"/>
</dbReference>
<evidence type="ECO:0000313" key="11">
    <source>
        <dbReference type="Proteomes" id="UP000037510"/>
    </source>
</evidence>